<dbReference type="InterPro" id="IPR036291">
    <property type="entry name" value="NAD(P)-bd_dom_sf"/>
</dbReference>
<dbReference type="PANTHER" id="PTHR42793:SF4">
    <property type="entry name" value="BLL6376 PROTEIN"/>
    <property type="match status" value="1"/>
</dbReference>
<accession>I3TQR3</accession>
<keyword evidence="1" id="KW-0816">Tricarboxylic acid cycle</keyword>
<dbReference type="HOGENOM" id="CLU_665550_0_0_5"/>
<organism evidence="4 5">
    <name type="scientific">Tistrella mobilis (strain KA081020-065)</name>
    <dbReference type="NCBI Taxonomy" id="1110502"/>
    <lineage>
        <taxon>Bacteria</taxon>
        <taxon>Pseudomonadati</taxon>
        <taxon>Pseudomonadota</taxon>
        <taxon>Alphaproteobacteria</taxon>
        <taxon>Geminicoccales</taxon>
        <taxon>Geminicoccaceae</taxon>
        <taxon>Tistrella</taxon>
    </lineage>
</organism>
<dbReference type="Gene3D" id="3.40.50.261">
    <property type="entry name" value="Succinyl-CoA synthetase domains"/>
    <property type="match status" value="1"/>
</dbReference>
<evidence type="ECO:0000256" key="2">
    <source>
        <dbReference type="SAM" id="MobiDB-lite"/>
    </source>
</evidence>
<sequence length="413" mass="43172">MTTAASAARGDPWTREALLPLYAPRSIAIVGASMRPGSFGARTLGNLDAYDGRIHLVNARYDTIDGRPCHASVGVLPEVPDLVVITTPAPTVEEVLEDCIAAGVPAAIVYASGFAETGDPEDAARQDRLATRAAEAGLRLLGPNCVGMLDYVSGARVTFAGVPAGRVTEGPAIGLICQSGALGFALAQAMDRGVAFSHVLSCGNSADVDVADWISALADDPHCSVIACAFEGAPDPRRFLAAAERAWARDKPLVVFKLATGEEGAVAAMSHTGSLAGSHAAWTALFDRAGAIVVEDFDALVETAAFFAKAPARTPPASPCSQARAVPRSWPPTAPRRKVSPCPSRPRRCGHGYAPGCRLSSSPAIRSMPRHRSSTTCRRCSTAPTRCSVIRPSARWFSATPTPMTPPLPVSRI</sequence>
<keyword evidence="5" id="KW-1185">Reference proteome</keyword>
<feature type="compositionally biased region" description="Basic residues" evidence="2">
    <location>
        <begin position="335"/>
        <end position="346"/>
    </location>
</feature>
<dbReference type="AlphaFoldDB" id="I3TQR3"/>
<dbReference type="Pfam" id="PF13380">
    <property type="entry name" value="CoA_binding_2"/>
    <property type="match status" value="1"/>
</dbReference>
<dbReference type="SUPFAM" id="SSF51735">
    <property type="entry name" value="NAD(P)-binding Rossmann-fold domains"/>
    <property type="match status" value="1"/>
</dbReference>
<dbReference type="RefSeq" id="WP_014746778.1">
    <property type="nucleotide sequence ID" value="NC_017956.1"/>
</dbReference>
<protein>
    <submittedName>
        <fullName evidence="4">CoA-binding protein</fullName>
    </submittedName>
</protein>
<dbReference type="STRING" id="1110502.TMO_3263"/>
<evidence type="ECO:0000256" key="1">
    <source>
        <dbReference type="ARBA" id="ARBA00022532"/>
    </source>
</evidence>
<dbReference type="InterPro" id="IPR003781">
    <property type="entry name" value="CoA-bd"/>
</dbReference>
<dbReference type="eggNOG" id="COG1042">
    <property type="taxonomic scope" value="Bacteria"/>
</dbReference>
<reference evidence="4 5" key="1">
    <citation type="journal article" date="2012" name="J. Am. Chem. Soc.">
        <title>Bacterial biosynthesis and maturation of the didemnin anti-cancer agents.</title>
        <authorList>
            <person name="Xu Y."/>
            <person name="Kersten R.D."/>
            <person name="Nam S.J."/>
            <person name="Lu L."/>
            <person name="Al-Suwailem A.M."/>
            <person name="Zheng H."/>
            <person name="Fenical W."/>
            <person name="Dorrestein P.C."/>
            <person name="Moore B.S."/>
            <person name="Qian P.Y."/>
        </authorList>
    </citation>
    <scope>NUCLEOTIDE SEQUENCE [LARGE SCALE GENOMIC DNA]</scope>
    <source>
        <strain evidence="4 5">KA081020-065</strain>
    </source>
</reference>
<dbReference type="InterPro" id="IPR016102">
    <property type="entry name" value="Succinyl-CoA_synth-like"/>
</dbReference>
<dbReference type="EMBL" id="CP003236">
    <property type="protein sequence ID" value="AFK55101.1"/>
    <property type="molecule type" value="Genomic_DNA"/>
</dbReference>
<dbReference type="PANTHER" id="PTHR42793">
    <property type="entry name" value="COA BINDING DOMAIN CONTAINING PROTEIN"/>
    <property type="match status" value="1"/>
</dbReference>
<feature type="region of interest" description="Disordered" evidence="2">
    <location>
        <begin position="317"/>
        <end position="346"/>
    </location>
</feature>
<evidence type="ECO:0000313" key="4">
    <source>
        <dbReference type="EMBL" id="AFK55101.1"/>
    </source>
</evidence>
<dbReference type="SMART" id="SM00881">
    <property type="entry name" value="CoA_binding"/>
    <property type="match status" value="1"/>
</dbReference>
<dbReference type="KEGG" id="tmo:TMO_3263"/>
<name>I3TQR3_TISMK</name>
<evidence type="ECO:0000259" key="3">
    <source>
        <dbReference type="SMART" id="SM00881"/>
    </source>
</evidence>
<proteinExistence type="predicted"/>
<evidence type="ECO:0000313" key="5">
    <source>
        <dbReference type="Proteomes" id="UP000005258"/>
    </source>
</evidence>
<gene>
    <name evidence="4" type="ordered locus">TMO_3263</name>
</gene>
<dbReference type="Gene3D" id="3.40.50.720">
    <property type="entry name" value="NAD(P)-binding Rossmann-like Domain"/>
    <property type="match status" value="1"/>
</dbReference>
<dbReference type="SUPFAM" id="SSF52210">
    <property type="entry name" value="Succinyl-CoA synthetase domains"/>
    <property type="match status" value="1"/>
</dbReference>
<dbReference type="InterPro" id="IPR032875">
    <property type="entry name" value="Succ_CoA_lig_flav_dom"/>
</dbReference>
<feature type="domain" description="CoA-binding" evidence="3">
    <location>
        <begin position="21"/>
        <end position="114"/>
    </location>
</feature>
<dbReference type="GO" id="GO:0006099">
    <property type="term" value="P:tricarboxylic acid cycle"/>
    <property type="evidence" value="ECO:0007669"/>
    <property type="project" value="UniProtKB-KW"/>
</dbReference>
<dbReference type="Pfam" id="PF13607">
    <property type="entry name" value="Succ_CoA_lig"/>
    <property type="match status" value="1"/>
</dbReference>
<dbReference type="Proteomes" id="UP000005258">
    <property type="component" value="Chromosome"/>
</dbReference>